<gene>
    <name evidence="1" type="ORF">MDG893_15250</name>
</gene>
<name>A6F045_9GAMM</name>
<dbReference type="AlphaFoldDB" id="A6F045"/>
<dbReference type="Proteomes" id="UP000005856">
    <property type="component" value="Unassembled WGS sequence"/>
</dbReference>
<keyword evidence="2" id="KW-1185">Reference proteome</keyword>
<accession>A6F045</accession>
<organism evidence="1 2">
    <name type="scientific">Marinobacter algicola DG893</name>
    <dbReference type="NCBI Taxonomy" id="443152"/>
    <lineage>
        <taxon>Bacteria</taxon>
        <taxon>Pseudomonadati</taxon>
        <taxon>Pseudomonadota</taxon>
        <taxon>Gammaproteobacteria</taxon>
        <taxon>Pseudomonadales</taxon>
        <taxon>Marinobacteraceae</taxon>
        <taxon>Marinobacter</taxon>
    </lineage>
</organism>
<evidence type="ECO:0000313" key="2">
    <source>
        <dbReference type="Proteomes" id="UP000005856"/>
    </source>
</evidence>
<dbReference type="EMBL" id="ABCP01000011">
    <property type="protein sequence ID" value="EDM47958.1"/>
    <property type="molecule type" value="Genomic_DNA"/>
</dbReference>
<evidence type="ECO:0000313" key="1">
    <source>
        <dbReference type="EMBL" id="EDM47958.1"/>
    </source>
</evidence>
<reference evidence="1 2" key="1">
    <citation type="submission" date="2007-06" db="EMBL/GenBank/DDBJ databases">
        <authorList>
            <person name="Green D."/>
            <person name="Ferriera S."/>
            <person name="Johnson J."/>
            <person name="Kravitz S."/>
            <person name="Beeson K."/>
            <person name="Sutton G."/>
            <person name="Rogers Y.-H."/>
            <person name="Friedman R."/>
            <person name="Frazier M."/>
            <person name="Venter J.C."/>
        </authorList>
    </citation>
    <scope>NUCLEOTIDE SEQUENCE [LARGE SCALE GENOMIC DNA]</scope>
    <source>
        <strain evidence="1 2">DG893</strain>
    </source>
</reference>
<proteinExistence type="predicted"/>
<protein>
    <submittedName>
        <fullName evidence="1">Uncharacterized protein</fullName>
    </submittedName>
</protein>
<comment type="caution">
    <text evidence="1">The sequence shown here is derived from an EMBL/GenBank/DDBJ whole genome shotgun (WGS) entry which is preliminary data.</text>
</comment>
<sequence length="120" mass="13179">MAQHIDDGSCGDLEGNTEPVALVVFAVIAQCGVHGDNQRLKPGVFGSLHQLIRQRLVLPHIQLEPEAAASLLRNFFHRRYRTGRQGKRHTGIGRSFGQGKLTFVGTQTGNARWRDGQGHG</sequence>